<keyword evidence="6 9" id="KW-0067">ATP-binding</keyword>
<feature type="region of interest" description="Disordered" evidence="10">
    <location>
        <begin position="280"/>
        <end position="308"/>
    </location>
</feature>
<evidence type="ECO:0000256" key="3">
    <source>
        <dbReference type="ARBA" id="ARBA00022679"/>
    </source>
</evidence>
<dbReference type="GO" id="GO:0005524">
    <property type="term" value="F:ATP binding"/>
    <property type="evidence" value="ECO:0007669"/>
    <property type="project" value="UniProtKB-UniRule"/>
</dbReference>
<dbReference type="CDD" id="cd14014">
    <property type="entry name" value="STKc_PknB_like"/>
    <property type="match status" value="1"/>
</dbReference>
<evidence type="ECO:0000256" key="2">
    <source>
        <dbReference type="ARBA" id="ARBA00022527"/>
    </source>
</evidence>
<dbReference type="InterPro" id="IPR017441">
    <property type="entry name" value="Protein_kinase_ATP_BS"/>
</dbReference>
<dbReference type="PROSITE" id="PS00107">
    <property type="entry name" value="PROTEIN_KINASE_ATP"/>
    <property type="match status" value="1"/>
</dbReference>
<evidence type="ECO:0000256" key="7">
    <source>
        <dbReference type="ARBA" id="ARBA00047899"/>
    </source>
</evidence>
<comment type="catalytic activity">
    <reaction evidence="7">
        <text>L-threonyl-[protein] + ATP = O-phospho-L-threonyl-[protein] + ADP + H(+)</text>
        <dbReference type="Rhea" id="RHEA:46608"/>
        <dbReference type="Rhea" id="RHEA-COMP:11060"/>
        <dbReference type="Rhea" id="RHEA-COMP:11605"/>
        <dbReference type="ChEBI" id="CHEBI:15378"/>
        <dbReference type="ChEBI" id="CHEBI:30013"/>
        <dbReference type="ChEBI" id="CHEBI:30616"/>
        <dbReference type="ChEBI" id="CHEBI:61977"/>
        <dbReference type="ChEBI" id="CHEBI:456216"/>
        <dbReference type="EC" id="2.7.11.1"/>
    </reaction>
</comment>
<dbReference type="eggNOG" id="COG0515">
    <property type="taxonomic scope" value="Bacteria"/>
</dbReference>
<dbReference type="PATRIC" id="fig|272123.3.peg.2848"/>
<dbReference type="AlphaFoldDB" id="K9ZH22"/>
<feature type="binding site" evidence="9">
    <location>
        <position position="41"/>
    </location>
    <ligand>
        <name>ATP</name>
        <dbReference type="ChEBI" id="CHEBI:30616"/>
    </ligand>
</feature>
<dbReference type="Pfam" id="PF00069">
    <property type="entry name" value="Pkinase"/>
    <property type="match status" value="1"/>
</dbReference>
<feature type="region of interest" description="Disordered" evidence="10">
    <location>
        <begin position="445"/>
        <end position="483"/>
    </location>
</feature>
<comment type="catalytic activity">
    <reaction evidence="8">
        <text>L-seryl-[protein] + ATP = O-phospho-L-seryl-[protein] + ADP + H(+)</text>
        <dbReference type="Rhea" id="RHEA:17989"/>
        <dbReference type="Rhea" id="RHEA-COMP:9863"/>
        <dbReference type="Rhea" id="RHEA-COMP:11604"/>
        <dbReference type="ChEBI" id="CHEBI:15378"/>
        <dbReference type="ChEBI" id="CHEBI:29999"/>
        <dbReference type="ChEBI" id="CHEBI:30616"/>
        <dbReference type="ChEBI" id="CHEBI:83421"/>
        <dbReference type="ChEBI" id="CHEBI:456216"/>
        <dbReference type="EC" id="2.7.11.1"/>
    </reaction>
</comment>
<sequence>MKQILLNNRYQVIQILGAGGFGETFLAEDTHMPSRRRCVIKQLKPISNDPQTYQIIQQRFEREAATLEYLGESSDQIPKLYAYFSENGQFYLVQEWIHGQTLSQMVEAKGYIAETIVREILLSLLSVLDYVHSKGIIHRDIKPDNIILRAQDNKPVLIDFGAVKETIRTVINPSGNPIQSIVIGTPGYMPSEQAIGRPVYATDIYSLGLTAIYLLTGKQPQELETHPQTGQILWQQYAAGMSSELAIALTQAIEPRTSDRFTTANKMLYALNSAQNISRPSPATSATISLSPPPTTLKPTQSISSPAKTPFIRETNNPTNWQKPAVIFGSVLVGSLIGAVAISNINRQQPPTTTVATETQTPNTLPTNSPVVESISPTPLTPTPSTEQRITSQPLPEANPSTAFTPPPDQEPIIENTPAPPIPSTPQVEIENQQQQPDIVSTAEVFTDSQKQPDQKKQKSREQLSTTNIGQNVPAFPTGTSRSTVEATLGKNKDVRGLWPNTRAVTYKVVPNQIDLGYLFDRNSGKLRQTEAAFAQSVDPQVMQTTLNGMLGGQATGEIQQGLQQIQQRQKDNFQFTQGSVKGQIVRQNCDFIYISIWDQDLHDFVNPSSAKQC</sequence>
<dbReference type="GO" id="GO:0004674">
    <property type="term" value="F:protein serine/threonine kinase activity"/>
    <property type="evidence" value="ECO:0007669"/>
    <property type="project" value="UniProtKB-KW"/>
</dbReference>
<dbReference type="SMART" id="SM00220">
    <property type="entry name" value="S_TKc"/>
    <property type="match status" value="1"/>
</dbReference>
<protein>
    <recommendedName>
        <fullName evidence="1">non-specific serine/threonine protein kinase</fullName>
        <ecNumber evidence="1">2.7.11.1</ecNumber>
    </recommendedName>
</protein>
<dbReference type="PROSITE" id="PS00108">
    <property type="entry name" value="PROTEIN_KINASE_ST"/>
    <property type="match status" value="1"/>
</dbReference>
<evidence type="ECO:0000256" key="9">
    <source>
        <dbReference type="PROSITE-ProRule" id="PRU10141"/>
    </source>
</evidence>
<evidence type="ECO:0000256" key="6">
    <source>
        <dbReference type="ARBA" id="ARBA00022840"/>
    </source>
</evidence>
<accession>K9ZH22</accession>
<feature type="region of interest" description="Disordered" evidence="10">
    <location>
        <begin position="350"/>
        <end position="403"/>
    </location>
</feature>
<dbReference type="KEGG" id="acy:Anacy_2613"/>
<dbReference type="EC" id="2.7.11.1" evidence="1"/>
<evidence type="ECO:0000256" key="1">
    <source>
        <dbReference type="ARBA" id="ARBA00012513"/>
    </source>
</evidence>
<feature type="domain" description="Protein kinase" evidence="11">
    <location>
        <begin position="10"/>
        <end position="272"/>
    </location>
</feature>
<dbReference type="STRING" id="272123.Anacy_2613"/>
<feature type="compositionally biased region" description="Polar residues" evidence="10">
    <location>
        <begin position="387"/>
        <end position="403"/>
    </location>
</feature>
<organism evidence="12 13">
    <name type="scientific">Anabaena cylindrica (strain ATCC 27899 / PCC 7122)</name>
    <dbReference type="NCBI Taxonomy" id="272123"/>
    <lineage>
        <taxon>Bacteria</taxon>
        <taxon>Bacillati</taxon>
        <taxon>Cyanobacteriota</taxon>
        <taxon>Cyanophyceae</taxon>
        <taxon>Nostocales</taxon>
        <taxon>Nostocaceae</taxon>
        <taxon>Anabaena</taxon>
    </lineage>
</organism>
<evidence type="ECO:0000256" key="4">
    <source>
        <dbReference type="ARBA" id="ARBA00022741"/>
    </source>
</evidence>
<dbReference type="PANTHER" id="PTHR24363">
    <property type="entry name" value="SERINE/THREONINE PROTEIN KINASE"/>
    <property type="match status" value="1"/>
</dbReference>
<reference evidence="13" key="1">
    <citation type="journal article" date="2013" name="Proc. Natl. Acad. Sci. U.S.A.">
        <title>Improving the coverage of the cyanobacterial phylum using diversity-driven genome sequencing.</title>
        <authorList>
            <person name="Shih P.M."/>
            <person name="Wu D."/>
            <person name="Latifi A."/>
            <person name="Axen S.D."/>
            <person name="Fewer D.P."/>
            <person name="Talla E."/>
            <person name="Calteau A."/>
            <person name="Cai F."/>
            <person name="Tandeau de Marsac N."/>
            <person name="Rippka R."/>
            <person name="Herdman M."/>
            <person name="Sivonen K."/>
            <person name="Coursin T."/>
            <person name="Laurent T."/>
            <person name="Goodwin L."/>
            <person name="Nolan M."/>
            <person name="Davenport K.W."/>
            <person name="Han C.S."/>
            <person name="Rubin E.M."/>
            <person name="Eisen J.A."/>
            <person name="Woyke T."/>
            <person name="Gugger M."/>
            <person name="Kerfeld C.A."/>
        </authorList>
    </citation>
    <scope>NUCLEOTIDE SEQUENCE [LARGE SCALE GENOMIC DNA]</scope>
    <source>
        <strain evidence="13">ATCC 27899 / PCC 7122</strain>
    </source>
</reference>
<keyword evidence="5 12" id="KW-0418">Kinase</keyword>
<keyword evidence="2 12" id="KW-0723">Serine/threonine-protein kinase</keyword>
<dbReference type="RefSeq" id="WP_015214689.1">
    <property type="nucleotide sequence ID" value="NC_019771.1"/>
</dbReference>
<feature type="compositionally biased region" description="Low complexity" evidence="10">
    <location>
        <begin position="280"/>
        <end position="290"/>
    </location>
</feature>
<evidence type="ECO:0000313" key="12">
    <source>
        <dbReference type="EMBL" id="AFZ58054.1"/>
    </source>
</evidence>
<evidence type="ECO:0000313" key="13">
    <source>
        <dbReference type="Proteomes" id="UP000010474"/>
    </source>
</evidence>
<dbReference type="EMBL" id="CP003659">
    <property type="protein sequence ID" value="AFZ58054.1"/>
    <property type="molecule type" value="Genomic_DNA"/>
</dbReference>
<dbReference type="HOGENOM" id="CLU_000288_135_5_3"/>
<evidence type="ECO:0000256" key="5">
    <source>
        <dbReference type="ARBA" id="ARBA00022777"/>
    </source>
</evidence>
<proteinExistence type="predicted"/>
<dbReference type="InterPro" id="IPR011009">
    <property type="entry name" value="Kinase-like_dom_sf"/>
</dbReference>
<dbReference type="PROSITE" id="PS50011">
    <property type="entry name" value="PROTEIN_KINASE_DOM"/>
    <property type="match status" value="1"/>
</dbReference>
<feature type="compositionally biased region" description="Basic and acidic residues" evidence="10">
    <location>
        <begin position="451"/>
        <end position="462"/>
    </location>
</feature>
<gene>
    <name evidence="12" type="ordered locus">Anacy_2613</name>
</gene>
<dbReference type="PANTHER" id="PTHR24363:SF0">
    <property type="entry name" value="SERINE_THREONINE KINASE LIKE DOMAIN CONTAINING 1"/>
    <property type="match status" value="1"/>
</dbReference>
<dbReference type="InterPro" id="IPR000719">
    <property type="entry name" value="Prot_kinase_dom"/>
</dbReference>
<keyword evidence="4 9" id="KW-0547">Nucleotide-binding</keyword>
<evidence type="ECO:0000259" key="11">
    <source>
        <dbReference type="PROSITE" id="PS50011"/>
    </source>
</evidence>
<evidence type="ECO:0000256" key="10">
    <source>
        <dbReference type="SAM" id="MobiDB-lite"/>
    </source>
</evidence>
<evidence type="ECO:0000256" key="8">
    <source>
        <dbReference type="ARBA" id="ARBA00048679"/>
    </source>
</evidence>
<dbReference type="Proteomes" id="UP000010474">
    <property type="component" value="Chromosome"/>
</dbReference>
<keyword evidence="3" id="KW-0808">Transferase</keyword>
<dbReference type="OrthoDB" id="428678at2"/>
<dbReference type="InterPro" id="IPR008271">
    <property type="entry name" value="Ser/Thr_kinase_AS"/>
</dbReference>
<dbReference type="Gene3D" id="1.10.510.10">
    <property type="entry name" value="Transferase(Phosphotransferase) domain 1"/>
    <property type="match status" value="1"/>
</dbReference>
<feature type="compositionally biased region" description="Low complexity" evidence="10">
    <location>
        <begin position="350"/>
        <end position="364"/>
    </location>
</feature>
<name>K9ZH22_ANACC</name>
<keyword evidence="13" id="KW-1185">Reference proteome</keyword>
<dbReference type="Gene3D" id="3.30.200.20">
    <property type="entry name" value="Phosphorylase Kinase, domain 1"/>
    <property type="match status" value="1"/>
</dbReference>
<dbReference type="SUPFAM" id="SSF56112">
    <property type="entry name" value="Protein kinase-like (PK-like)"/>
    <property type="match status" value="1"/>
</dbReference>